<protein>
    <recommendedName>
        <fullName evidence="4">Ubiquitin-like domain-containing protein</fullName>
    </recommendedName>
</protein>
<dbReference type="SUPFAM" id="SSF54236">
    <property type="entry name" value="Ubiquitin-like"/>
    <property type="match status" value="1"/>
</dbReference>
<dbReference type="Gene3D" id="3.10.20.90">
    <property type="entry name" value="Phosphatidylinositol 3-kinase Catalytic Subunit, Chain A, domain 1"/>
    <property type="match status" value="1"/>
</dbReference>
<reference evidence="2" key="1">
    <citation type="submission" date="2023-08" db="EMBL/GenBank/DDBJ databases">
        <title>A de novo genome assembly of Solanum verrucosum Schlechtendal, a Mexican diploid species geographically isolated from the other diploid A-genome species in potato relatives.</title>
        <authorList>
            <person name="Hosaka K."/>
        </authorList>
    </citation>
    <scope>NUCLEOTIDE SEQUENCE</scope>
    <source>
        <tissue evidence="2">Young leaves</tissue>
    </source>
</reference>
<accession>A0AAF0QE21</accession>
<evidence type="ECO:0000256" key="1">
    <source>
        <dbReference type="SAM" id="Phobius"/>
    </source>
</evidence>
<keyword evidence="3" id="KW-1185">Reference proteome</keyword>
<name>A0AAF0QE21_SOLVR</name>
<feature type="transmembrane region" description="Helical" evidence="1">
    <location>
        <begin position="48"/>
        <end position="67"/>
    </location>
</feature>
<evidence type="ECO:0000313" key="3">
    <source>
        <dbReference type="Proteomes" id="UP001234989"/>
    </source>
</evidence>
<feature type="non-terminal residue" evidence="2">
    <location>
        <position position="1"/>
    </location>
</feature>
<keyword evidence="1" id="KW-0812">Transmembrane</keyword>
<dbReference type="Proteomes" id="UP001234989">
    <property type="component" value="Chromosome 3"/>
</dbReference>
<sequence length="71" mass="7921">HNDGKRIHPSLTANDLEMEDEDSIEVFTEQVGGGGVDLSFHHHLFNTITLQGICATLVYYIQGMLLLSNTY</sequence>
<dbReference type="InterPro" id="IPR029071">
    <property type="entry name" value="Ubiquitin-like_domsf"/>
</dbReference>
<proteinExistence type="predicted"/>
<dbReference type="EMBL" id="CP133614">
    <property type="protein sequence ID" value="WMV19560.1"/>
    <property type="molecule type" value="Genomic_DNA"/>
</dbReference>
<keyword evidence="1" id="KW-0472">Membrane</keyword>
<organism evidence="2 3">
    <name type="scientific">Solanum verrucosum</name>
    <dbReference type="NCBI Taxonomy" id="315347"/>
    <lineage>
        <taxon>Eukaryota</taxon>
        <taxon>Viridiplantae</taxon>
        <taxon>Streptophyta</taxon>
        <taxon>Embryophyta</taxon>
        <taxon>Tracheophyta</taxon>
        <taxon>Spermatophyta</taxon>
        <taxon>Magnoliopsida</taxon>
        <taxon>eudicotyledons</taxon>
        <taxon>Gunneridae</taxon>
        <taxon>Pentapetalae</taxon>
        <taxon>asterids</taxon>
        <taxon>lamiids</taxon>
        <taxon>Solanales</taxon>
        <taxon>Solanaceae</taxon>
        <taxon>Solanoideae</taxon>
        <taxon>Solaneae</taxon>
        <taxon>Solanum</taxon>
    </lineage>
</organism>
<keyword evidence="1" id="KW-1133">Transmembrane helix</keyword>
<gene>
    <name evidence="2" type="ORF">MTR67_012945</name>
</gene>
<dbReference type="AlphaFoldDB" id="A0AAF0QE21"/>
<evidence type="ECO:0000313" key="2">
    <source>
        <dbReference type="EMBL" id="WMV19560.1"/>
    </source>
</evidence>
<evidence type="ECO:0008006" key="4">
    <source>
        <dbReference type="Google" id="ProtNLM"/>
    </source>
</evidence>